<evidence type="ECO:0000313" key="1">
    <source>
        <dbReference type="EMBL" id="KAG5585480.1"/>
    </source>
</evidence>
<sequence>LLVGRTELPSLHCSMISFENDIAVMVLFSCQLVISMWGRGSFITLLHDIGRFDHLLVCLLRFDARRECNARKYFYLIPAEIIGIKNESTSSEIEYHIAVFHVL</sequence>
<feature type="non-terminal residue" evidence="1">
    <location>
        <position position="103"/>
    </location>
</feature>
<name>A0A9J5XF13_SOLCO</name>
<keyword evidence="2" id="KW-1185">Reference proteome</keyword>
<dbReference type="Proteomes" id="UP000824120">
    <property type="component" value="Chromosome 9"/>
</dbReference>
<organism evidence="1 2">
    <name type="scientific">Solanum commersonii</name>
    <name type="common">Commerson's wild potato</name>
    <name type="synonym">Commerson's nightshade</name>
    <dbReference type="NCBI Taxonomy" id="4109"/>
    <lineage>
        <taxon>Eukaryota</taxon>
        <taxon>Viridiplantae</taxon>
        <taxon>Streptophyta</taxon>
        <taxon>Embryophyta</taxon>
        <taxon>Tracheophyta</taxon>
        <taxon>Spermatophyta</taxon>
        <taxon>Magnoliopsida</taxon>
        <taxon>eudicotyledons</taxon>
        <taxon>Gunneridae</taxon>
        <taxon>Pentapetalae</taxon>
        <taxon>asterids</taxon>
        <taxon>lamiids</taxon>
        <taxon>Solanales</taxon>
        <taxon>Solanaceae</taxon>
        <taxon>Solanoideae</taxon>
        <taxon>Solaneae</taxon>
        <taxon>Solanum</taxon>
    </lineage>
</organism>
<dbReference type="OrthoDB" id="1716459at2759"/>
<evidence type="ECO:0000313" key="2">
    <source>
        <dbReference type="Proteomes" id="UP000824120"/>
    </source>
</evidence>
<protein>
    <submittedName>
        <fullName evidence="1">Uncharacterized protein</fullName>
    </submittedName>
</protein>
<gene>
    <name evidence="1" type="ORF">H5410_045914</name>
</gene>
<proteinExistence type="predicted"/>
<dbReference type="EMBL" id="JACXVP010000009">
    <property type="protein sequence ID" value="KAG5585480.1"/>
    <property type="molecule type" value="Genomic_DNA"/>
</dbReference>
<accession>A0A9J5XF13</accession>
<reference evidence="1 2" key="1">
    <citation type="submission" date="2020-09" db="EMBL/GenBank/DDBJ databases">
        <title>De no assembly of potato wild relative species, Solanum commersonii.</title>
        <authorList>
            <person name="Cho K."/>
        </authorList>
    </citation>
    <scope>NUCLEOTIDE SEQUENCE [LARGE SCALE GENOMIC DNA]</scope>
    <source>
        <strain evidence="1">LZ3.2</strain>
        <tissue evidence="1">Leaf</tissue>
    </source>
</reference>
<comment type="caution">
    <text evidence="1">The sequence shown here is derived from an EMBL/GenBank/DDBJ whole genome shotgun (WGS) entry which is preliminary data.</text>
</comment>
<dbReference type="AlphaFoldDB" id="A0A9J5XF13"/>